<organism evidence="2 3">
    <name type="scientific">Aldrovandia affinis</name>
    <dbReference type="NCBI Taxonomy" id="143900"/>
    <lineage>
        <taxon>Eukaryota</taxon>
        <taxon>Metazoa</taxon>
        <taxon>Chordata</taxon>
        <taxon>Craniata</taxon>
        <taxon>Vertebrata</taxon>
        <taxon>Euteleostomi</taxon>
        <taxon>Actinopterygii</taxon>
        <taxon>Neopterygii</taxon>
        <taxon>Teleostei</taxon>
        <taxon>Notacanthiformes</taxon>
        <taxon>Halosauridae</taxon>
        <taxon>Aldrovandia</taxon>
    </lineage>
</organism>
<gene>
    <name evidence="2" type="ORF">AAFF_G00084220</name>
</gene>
<protein>
    <submittedName>
        <fullName evidence="2">Uncharacterized protein</fullName>
    </submittedName>
</protein>
<keyword evidence="3" id="KW-1185">Reference proteome</keyword>
<sequence length="98" mass="10822">MICSGTVKFHPETMGDSAPELGSELGPRSEEMSDRAPKRAIQAQMNPSHVGGPRRRQQYDLRSPGGFVDHHEEVGEPVGRGQRSHQVYVNMAKTPFGH</sequence>
<dbReference type="AlphaFoldDB" id="A0AAD7RX06"/>
<name>A0AAD7RX06_9TELE</name>
<feature type="region of interest" description="Disordered" evidence="1">
    <location>
        <begin position="1"/>
        <end position="86"/>
    </location>
</feature>
<proteinExistence type="predicted"/>
<evidence type="ECO:0000313" key="3">
    <source>
        <dbReference type="Proteomes" id="UP001221898"/>
    </source>
</evidence>
<dbReference type="EMBL" id="JAINUG010000151">
    <property type="protein sequence ID" value="KAJ8391951.1"/>
    <property type="molecule type" value="Genomic_DNA"/>
</dbReference>
<evidence type="ECO:0000256" key="1">
    <source>
        <dbReference type="SAM" id="MobiDB-lite"/>
    </source>
</evidence>
<reference evidence="2" key="1">
    <citation type="journal article" date="2023" name="Science">
        <title>Genome structures resolve the early diversification of teleost fishes.</title>
        <authorList>
            <person name="Parey E."/>
            <person name="Louis A."/>
            <person name="Montfort J."/>
            <person name="Bouchez O."/>
            <person name="Roques C."/>
            <person name="Iampietro C."/>
            <person name="Lluch J."/>
            <person name="Castinel A."/>
            <person name="Donnadieu C."/>
            <person name="Desvignes T."/>
            <person name="Floi Bucao C."/>
            <person name="Jouanno E."/>
            <person name="Wen M."/>
            <person name="Mejri S."/>
            <person name="Dirks R."/>
            <person name="Jansen H."/>
            <person name="Henkel C."/>
            <person name="Chen W.J."/>
            <person name="Zahm M."/>
            <person name="Cabau C."/>
            <person name="Klopp C."/>
            <person name="Thompson A.W."/>
            <person name="Robinson-Rechavi M."/>
            <person name="Braasch I."/>
            <person name="Lecointre G."/>
            <person name="Bobe J."/>
            <person name="Postlethwait J.H."/>
            <person name="Berthelot C."/>
            <person name="Roest Crollius H."/>
            <person name="Guiguen Y."/>
        </authorList>
    </citation>
    <scope>NUCLEOTIDE SEQUENCE</scope>
    <source>
        <strain evidence="2">NC1722</strain>
    </source>
</reference>
<accession>A0AAD7RX06</accession>
<feature type="compositionally biased region" description="Basic and acidic residues" evidence="1">
    <location>
        <begin position="27"/>
        <end position="37"/>
    </location>
</feature>
<comment type="caution">
    <text evidence="2">The sequence shown here is derived from an EMBL/GenBank/DDBJ whole genome shotgun (WGS) entry which is preliminary data.</text>
</comment>
<evidence type="ECO:0000313" key="2">
    <source>
        <dbReference type="EMBL" id="KAJ8391951.1"/>
    </source>
</evidence>
<dbReference type="Proteomes" id="UP001221898">
    <property type="component" value="Unassembled WGS sequence"/>
</dbReference>